<evidence type="ECO:0000313" key="8">
    <source>
        <dbReference type="EMBL" id="EIM99451.1"/>
    </source>
</evidence>
<dbReference type="InterPro" id="IPR050245">
    <property type="entry name" value="PrsA_foldase"/>
</dbReference>
<dbReference type="GeneID" id="55531591"/>
<evidence type="ECO:0000313" key="7">
    <source>
        <dbReference type="EMBL" id="AUT71547.1"/>
    </source>
</evidence>
<dbReference type="InterPro" id="IPR000297">
    <property type="entry name" value="PPIase_PpiC"/>
</dbReference>
<dbReference type="GO" id="GO:0003755">
    <property type="term" value="F:peptidyl-prolyl cis-trans isomerase activity"/>
    <property type="evidence" value="ECO:0007669"/>
    <property type="project" value="UniProtKB-KW"/>
</dbReference>
<dbReference type="Gene3D" id="3.10.50.40">
    <property type="match status" value="1"/>
</dbReference>
<keyword evidence="5 7" id="KW-0413">Isomerase</keyword>
<protein>
    <recommendedName>
        <fullName evidence="3">peptidylprolyl isomerase</fullName>
        <ecNumber evidence="3">5.2.1.8</ecNumber>
    </recommendedName>
</protein>
<feature type="domain" description="PpiC" evidence="6">
    <location>
        <begin position="108"/>
        <end position="208"/>
    </location>
</feature>
<evidence type="ECO:0000256" key="2">
    <source>
        <dbReference type="ARBA" id="ARBA00007656"/>
    </source>
</evidence>
<dbReference type="SUPFAM" id="SSF54534">
    <property type="entry name" value="FKBP-like"/>
    <property type="match status" value="1"/>
</dbReference>
<dbReference type="EC" id="5.2.1.8" evidence="3"/>
<evidence type="ECO:0000256" key="1">
    <source>
        <dbReference type="ARBA" id="ARBA00000971"/>
    </source>
</evidence>
<comment type="catalytic activity">
    <reaction evidence="1">
        <text>[protein]-peptidylproline (omega=180) = [protein]-peptidylproline (omega=0)</text>
        <dbReference type="Rhea" id="RHEA:16237"/>
        <dbReference type="Rhea" id="RHEA-COMP:10747"/>
        <dbReference type="Rhea" id="RHEA-COMP:10748"/>
        <dbReference type="ChEBI" id="CHEBI:83833"/>
        <dbReference type="ChEBI" id="CHEBI:83834"/>
        <dbReference type="EC" id="5.2.1.8"/>
    </reaction>
</comment>
<dbReference type="Pfam" id="PF00639">
    <property type="entry name" value="Rotamase"/>
    <property type="match status" value="1"/>
</dbReference>
<dbReference type="EMBL" id="CP026106">
    <property type="protein sequence ID" value="AUT71547.1"/>
    <property type="molecule type" value="Genomic_DNA"/>
</dbReference>
<dbReference type="KEGG" id="phs:C2L64_25125"/>
<name>A0AAJ5BQA9_9BURK</name>
<reference evidence="7 10" key="2">
    <citation type="submission" date="2018-01" db="EMBL/GenBank/DDBJ databases">
        <title>Species boundaries and ecological features among Paraburkholderia terrae DSMZ17804T, P. hospita DSMZ17164T and P. caribensis DSMZ13236T.</title>
        <authorList>
            <person name="Pratama A.A."/>
        </authorList>
    </citation>
    <scope>NUCLEOTIDE SEQUENCE [LARGE SCALE GENOMIC DNA]</scope>
    <source>
        <strain evidence="7 10">DSM 17164</strain>
    </source>
</reference>
<evidence type="ECO:0000313" key="10">
    <source>
        <dbReference type="Proteomes" id="UP000236649"/>
    </source>
</evidence>
<accession>A0AAJ5BQA9</accession>
<dbReference type="SUPFAM" id="SSF109998">
    <property type="entry name" value="Triger factor/SurA peptide-binding domain-like"/>
    <property type="match status" value="1"/>
</dbReference>
<dbReference type="Proteomes" id="UP000236649">
    <property type="component" value="Chromosome 2"/>
</dbReference>
<comment type="similarity">
    <text evidence="2">Belongs to the PpiC/parvulin rotamase family.</text>
</comment>
<dbReference type="RefSeq" id="WP_007583532.1">
    <property type="nucleotide sequence ID" value="NZ_AKAU01000099.1"/>
</dbReference>
<reference evidence="8 9" key="1">
    <citation type="journal article" date="2012" name="J. Bacteriol.">
        <title>Draft Genome Sequence of the Soil Bacterium Burkholderia terrae Strain BS001, Which Interacts with Fungal Surface Structures.</title>
        <authorList>
            <person name="Nazir R."/>
            <person name="Hansen M.A."/>
            <person name="Sorensen S."/>
            <person name="van Elsas J.D."/>
        </authorList>
    </citation>
    <scope>NUCLEOTIDE SEQUENCE [LARGE SCALE GENOMIC DNA]</scope>
    <source>
        <strain evidence="8 9">BS001</strain>
    </source>
</reference>
<dbReference type="Proteomes" id="UP000004980">
    <property type="component" value="Unassembled WGS sequence"/>
</dbReference>
<evidence type="ECO:0000256" key="3">
    <source>
        <dbReference type="ARBA" id="ARBA00013194"/>
    </source>
</evidence>
<keyword evidence="4 5" id="KW-0697">Rotamase</keyword>
<evidence type="ECO:0000259" key="6">
    <source>
        <dbReference type="PROSITE" id="PS50198"/>
    </source>
</evidence>
<dbReference type="PROSITE" id="PS50198">
    <property type="entry name" value="PPIC_PPIASE_2"/>
    <property type="match status" value="1"/>
</dbReference>
<sequence>MSTIAPSTSADHDRALRVNGITIDAASIDNELEHQAGAPDPHEAARHALVIRELLRQRAVELKLIADSAPLDDASLDRLLESELSVPTATRADCERYYESHLVRFRHNDIVFASHVLFAVTEHAPLALIRHKAEATLQQILAAPETFESTAREVSNCPSAGVGGSLGQLLRGDSVAEFERAVFDTQETGVLPRLVNTRFGFHIVRIERRVDGEQLAFDTVHADIARFLDERVRHKAIQQYVTVLASRARIEGAHLGEANGPLLQ</sequence>
<dbReference type="EMBL" id="AKAU01000099">
    <property type="protein sequence ID" value="EIM99451.1"/>
    <property type="molecule type" value="Genomic_DNA"/>
</dbReference>
<dbReference type="InterPro" id="IPR027304">
    <property type="entry name" value="Trigger_fact/SurA_dom_sf"/>
</dbReference>
<dbReference type="AlphaFoldDB" id="A0AAJ5BQA9"/>
<dbReference type="InterPro" id="IPR046357">
    <property type="entry name" value="PPIase_dom_sf"/>
</dbReference>
<evidence type="ECO:0000256" key="5">
    <source>
        <dbReference type="PROSITE-ProRule" id="PRU00278"/>
    </source>
</evidence>
<proteinExistence type="inferred from homology"/>
<gene>
    <name evidence="7" type="ORF">C2L64_25125</name>
    <name evidence="8" type="ORF">WQE_18734</name>
</gene>
<dbReference type="PANTHER" id="PTHR47245">
    <property type="entry name" value="PEPTIDYLPROLYL ISOMERASE"/>
    <property type="match status" value="1"/>
</dbReference>
<evidence type="ECO:0000313" key="9">
    <source>
        <dbReference type="Proteomes" id="UP000004980"/>
    </source>
</evidence>
<evidence type="ECO:0000256" key="4">
    <source>
        <dbReference type="ARBA" id="ARBA00023110"/>
    </source>
</evidence>
<keyword evidence="9" id="KW-1185">Reference proteome</keyword>
<dbReference type="PANTHER" id="PTHR47245:SF2">
    <property type="entry name" value="PEPTIDYL-PROLYL CIS-TRANS ISOMERASE HP_0175-RELATED"/>
    <property type="match status" value="1"/>
</dbReference>
<organism evidence="7 10">
    <name type="scientific">Paraburkholderia hospita</name>
    <dbReference type="NCBI Taxonomy" id="169430"/>
    <lineage>
        <taxon>Bacteria</taxon>
        <taxon>Pseudomonadati</taxon>
        <taxon>Pseudomonadota</taxon>
        <taxon>Betaproteobacteria</taxon>
        <taxon>Burkholderiales</taxon>
        <taxon>Burkholderiaceae</taxon>
        <taxon>Paraburkholderia</taxon>
    </lineage>
</organism>